<evidence type="ECO:0000256" key="1">
    <source>
        <dbReference type="SAM" id="MobiDB-lite"/>
    </source>
</evidence>
<feature type="compositionally biased region" description="Basic and acidic residues" evidence="1">
    <location>
        <begin position="96"/>
        <end position="109"/>
    </location>
</feature>
<proteinExistence type="predicted"/>
<dbReference type="AlphaFoldDB" id="A0A5N5I1A3"/>
<organism evidence="2 3">
    <name type="scientific">Pyrus ussuriensis x Pyrus communis</name>
    <dbReference type="NCBI Taxonomy" id="2448454"/>
    <lineage>
        <taxon>Eukaryota</taxon>
        <taxon>Viridiplantae</taxon>
        <taxon>Streptophyta</taxon>
        <taxon>Embryophyta</taxon>
        <taxon>Tracheophyta</taxon>
        <taxon>Spermatophyta</taxon>
        <taxon>Magnoliopsida</taxon>
        <taxon>eudicotyledons</taxon>
        <taxon>Gunneridae</taxon>
        <taxon>Pentapetalae</taxon>
        <taxon>rosids</taxon>
        <taxon>fabids</taxon>
        <taxon>Rosales</taxon>
        <taxon>Rosaceae</taxon>
        <taxon>Amygdaloideae</taxon>
        <taxon>Maleae</taxon>
        <taxon>Pyrus</taxon>
    </lineage>
</organism>
<sequence>MATSAMKGRAWTQKEDETLCRAYIWDSEDSMRGSSQASEDPPQKRVGPTLVFGNASSNADGDEDGSPTIQETSVENSSPDEGSIPRATGRNKARKLKENGKAKDDYAFQ</sequence>
<comment type="caution">
    <text evidence="2">The sequence shown here is derived from an EMBL/GenBank/DDBJ whole genome shotgun (WGS) entry which is preliminary data.</text>
</comment>
<protein>
    <submittedName>
        <fullName evidence="2">Uncharacterized protein</fullName>
    </submittedName>
</protein>
<reference evidence="2 3" key="1">
    <citation type="submission" date="2019-09" db="EMBL/GenBank/DDBJ databases">
        <authorList>
            <person name="Ou C."/>
        </authorList>
    </citation>
    <scope>NUCLEOTIDE SEQUENCE [LARGE SCALE GENOMIC DNA]</scope>
    <source>
        <strain evidence="2">S2</strain>
        <tissue evidence="2">Leaf</tissue>
    </source>
</reference>
<accession>A0A5N5I1A3</accession>
<feature type="region of interest" description="Disordered" evidence="1">
    <location>
        <begin position="26"/>
        <end position="109"/>
    </location>
</feature>
<gene>
    <name evidence="2" type="ORF">D8674_029164</name>
</gene>
<dbReference type="EMBL" id="SMOL01000120">
    <property type="protein sequence ID" value="KAB2632917.1"/>
    <property type="molecule type" value="Genomic_DNA"/>
</dbReference>
<reference evidence="3" key="2">
    <citation type="submission" date="2019-10" db="EMBL/GenBank/DDBJ databases">
        <title>A de novo genome assembly of a pear dwarfing rootstock.</title>
        <authorList>
            <person name="Wang F."/>
            <person name="Wang J."/>
            <person name="Li S."/>
            <person name="Zhang Y."/>
            <person name="Fang M."/>
            <person name="Ma L."/>
            <person name="Zhao Y."/>
            <person name="Jiang S."/>
        </authorList>
    </citation>
    <scope>NUCLEOTIDE SEQUENCE [LARGE SCALE GENOMIC DNA]</scope>
</reference>
<dbReference type="OrthoDB" id="1571022at2759"/>
<evidence type="ECO:0000313" key="3">
    <source>
        <dbReference type="Proteomes" id="UP000327157"/>
    </source>
</evidence>
<reference evidence="2 3" key="3">
    <citation type="submission" date="2019-11" db="EMBL/GenBank/DDBJ databases">
        <title>A de novo genome assembly of a pear dwarfing rootstock.</title>
        <authorList>
            <person name="Wang F."/>
            <person name="Wang J."/>
            <person name="Li S."/>
            <person name="Zhang Y."/>
            <person name="Fang M."/>
            <person name="Ma L."/>
            <person name="Zhao Y."/>
            <person name="Jiang S."/>
        </authorList>
    </citation>
    <scope>NUCLEOTIDE SEQUENCE [LARGE SCALE GENOMIC DNA]</scope>
    <source>
        <strain evidence="2">S2</strain>
        <tissue evidence="2">Leaf</tissue>
    </source>
</reference>
<feature type="compositionally biased region" description="Polar residues" evidence="1">
    <location>
        <begin position="67"/>
        <end position="80"/>
    </location>
</feature>
<name>A0A5N5I1A3_9ROSA</name>
<evidence type="ECO:0000313" key="2">
    <source>
        <dbReference type="EMBL" id="KAB2632917.1"/>
    </source>
</evidence>
<dbReference type="Proteomes" id="UP000327157">
    <property type="component" value="Chromosome 6"/>
</dbReference>
<keyword evidence="3" id="KW-1185">Reference proteome</keyword>